<proteinExistence type="predicted"/>
<organism evidence="1 2">
    <name type="scientific">Actinophytocola oryzae</name>
    <dbReference type="NCBI Taxonomy" id="502181"/>
    <lineage>
        <taxon>Bacteria</taxon>
        <taxon>Bacillati</taxon>
        <taxon>Actinomycetota</taxon>
        <taxon>Actinomycetes</taxon>
        <taxon>Pseudonocardiales</taxon>
        <taxon>Pseudonocardiaceae</taxon>
    </lineage>
</organism>
<sequence length="99" mass="11240">MDDTVVAIYDVSERAWLQAADVIVGQHRTRWAARRWIDSVRQCYPGCVVAVTRQRRDRWCVVGLPARVFLVRGGYMDAAMSIQIGRAAYQVWAAQGVRS</sequence>
<gene>
    <name evidence="1" type="ORF">CLV71_102522</name>
</gene>
<evidence type="ECO:0000313" key="1">
    <source>
        <dbReference type="EMBL" id="TDV56455.1"/>
    </source>
</evidence>
<comment type="caution">
    <text evidence="1">The sequence shown here is derived from an EMBL/GenBank/DDBJ whole genome shotgun (WGS) entry which is preliminary data.</text>
</comment>
<keyword evidence="2" id="KW-1185">Reference proteome</keyword>
<dbReference type="EMBL" id="SOCP01000002">
    <property type="protein sequence ID" value="TDV56455.1"/>
    <property type="molecule type" value="Genomic_DNA"/>
</dbReference>
<dbReference type="Proteomes" id="UP000294927">
    <property type="component" value="Unassembled WGS sequence"/>
</dbReference>
<evidence type="ECO:0000313" key="2">
    <source>
        <dbReference type="Proteomes" id="UP000294927"/>
    </source>
</evidence>
<name>A0A4R7W2T5_9PSEU</name>
<protein>
    <submittedName>
        <fullName evidence="1">Uncharacterized protein</fullName>
    </submittedName>
</protein>
<dbReference type="AlphaFoldDB" id="A0A4R7W2T5"/>
<accession>A0A4R7W2T5</accession>
<reference evidence="1 2" key="1">
    <citation type="submission" date="2019-03" db="EMBL/GenBank/DDBJ databases">
        <title>Genomic Encyclopedia of Archaeal and Bacterial Type Strains, Phase II (KMG-II): from individual species to whole genera.</title>
        <authorList>
            <person name="Goeker M."/>
        </authorList>
    </citation>
    <scope>NUCLEOTIDE SEQUENCE [LARGE SCALE GENOMIC DNA]</scope>
    <source>
        <strain evidence="1 2">DSM 45499</strain>
    </source>
</reference>